<keyword evidence="1" id="KW-1133">Transmembrane helix</keyword>
<dbReference type="KEGG" id="agi:FSB73_04580"/>
<keyword evidence="1" id="KW-0812">Transmembrane</keyword>
<dbReference type="EMBL" id="CP042434">
    <property type="protein sequence ID" value="QEC71064.1"/>
    <property type="molecule type" value="Genomic_DNA"/>
</dbReference>
<gene>
    <name evidence="2" type="ORF">FSB73_04580</name>
</gene>
<keyword evidence="1" id="KW-0472">Membrane</keyword>
<evidence type="ECO:0000313" key="3">
    <source>
        <dbReference type="Proteomes" id="UP000321291"/>
    </source>
</evidence>
<dbReference type="InterPro" id="IPR012861">
    <property type="entry name" value="DUF1634"/>
</dbReference>
<keyword evidence="3" id="KW-1185">Reference proteome</keyword>
<dbReference type="OrthoDB" id="1072981at2"/>
<dbReference type="AlphaFoldDB" id="A0A5B8VHP7"/>
<dbReference type="RefSeq" id="WP_146780322.1">
    <property type="nucleotide sequence ID" value="NZ_CP042434.1"/>
</dbReference>
<feature type="transmembrane region" description="Helical" evidence="1">
    <location>
        <begin position="81"/>
        <end position="101"/>
    </location>
</feature>
<organism evidence="2 3">
    <name type="scientific">Arachidicoccus ginsenosidivorans</name>
    <dbReference type="NCBI Taxonomy" id="496057"/>
    <lineage>
        <taxon>Bacteria</taxon>
        <taxon>Pseudomonadati</taxon>
        <taxon>Bacteroidota</taxon>
        <taxon>Chitinophagia</taxon>
        <taxon>Chitinophagales</taxon>
        <taxon>Chitinophagaceae</taxon>
        <taxon>Arachidicoccus</taxon>
    </lineage>
</organism>
<feature type="transmembrane region" description="Helical" evidence="1">
    <location>
        <begin position="21"/>
        <end position="40"/>
    </location>
</feature>
<proteinExistence type="predicted"/>
<protein>
    <submittedName>
        <fullName evidence="2">DUF1634 domain-containing protein</fullName>
    </submittedName>
</protein>
<evidence type="ECO:0000313" key="2">
    <source>
        <dbReference type="EMBL" id="QEC71064.1"/>
    </source>
</evidence>
<accession>A0A5B8VHP7</accession>
<evidence type="ECO:0000256" key="1">
    <source>
        <dbReference type="SAM" id="Phobius"/>
    </source>
</evidence>
<reference evidence="2 3" key="1">
    <citation type="journal article" date="2017" name="Int. J. Syst. Evol. Microbiol.">
        <title>Arachidicoccus ginsenosidivorans sp. nov., with ginsenoside-converting activity isolated from ginseng cultivating soil.</title>
        <authorList>
            <person name="Siddiqi M.Z."/>
            <person name="Aslam Z."/>
            <person name="Im W.T."/>
        </authorList>
    </citation>
    <scope>NUCLEOTIDE SEQUENCE [LARGE SCALE GENOMIC DNA]</scope>
    <source>
        <strain evidence="2 3">Gsoil 809</strain>
    </source>
</reference>
<dbReference type="Pfam" id="PF07843">
    <property type="entry name" value="DUF1634"/>
    <property type="match status" value="1"/>
</dbReference>
<sequence>MSSKTIKDKDISLIIGQILRWGVYLALTVAVIGGIIYLTAKGQHISVQHNTFIEKDENLLALIKETLTGVLHGDGLSIIELGILLLIATPLTRVVFSLWAFNKEHDRMYVVITLLVLIIISVSILTGFGG</sequence>
<name>A0A5B8VHP7_9BACT</name>
<dbReference type="Proteomes" id="UP000321291">
    <property type="component" value="Chromosome"/>
</dbReference>
<feature type="transmembrane region" description="Helical" evidence="1">
    <location>
        <begin position="108"/>
        <end position="128"/>
    </location>
</feature>